<evidence type="ECO:0000256" key="5">
    <source>
        <dbReference type="RuleBase" id="RU364019"/>
    </source>
</evidence>
<dbReference type="GO" id="GO:0046961">
    <property type="term" value="F:proton-transporting ATPase activity, rotational mechanism"/>
    <property type="evidence" value="ECO:0007669"/>
    <property type="project" value="InterPro"/>
</dbReference>
<gene>
    <name evidence="7" type="ORF">PHLGIDRAFT_18435</name>
</gene>
<comment type="similarity">
    <text evidence="1 5">Belongs to the V-ATPase G subunit family.</text>
</comment>
<comment type="subunit">
    <text evidence="5">V-ATPase is a heteromultimeric enzyme made up of two complexes: the ATP-hydrolytic V1 complex and the proton translocation V0 complex.</text>
</comment>
<keyword evidence="4 5" id="KW-0406">Ion transport</keyword>
<keyword evidence="2 5" id="KW-0813">Transport</keyword>
<keyword evidence="3 5" id="KW-0375">Hydrogen ion transport</keyword>
<dbReference type="InterPro" id="IPR005124">
    <property type="entry name" value="V-ATPase_G"/>
</dbReference>
<evidence type="ECO:0000256" key="4">
    <source>
        <dbReference type="ARBA" id="ARBA00023065"/>
    </source>
</evidence>
<reference evidence="7 8" key="1">
    <citation type="journal article" date="2014" name="PLoS Genet.">
        <title>Analysis of the Phlebiopsis gigantea genome, transcriptome and secretome provides insight into its pioneer colonization strategies of wood.</title>
        <authorList>
            <person name="Hori C."/>
            <person name="Ishida T."/>
            <person name="Igarashi K."/>
            <person name="Samejima M."/>
            <person name="Suzuki H."/>
            <person name="Master E."/>
            <person name="Ferreira P."/>
            <person name="Ruiz-Duenas F.J."/>
            <person name="Held B."/>
            <person name="Canessa P."/>
            <person name="Larrondo L.F."/>
            <person name="Schmoll M."/>
            <person name="Druzhinina I.S."/>
            <person name="Kubicek C.P."/>
            <person name="Gaskell J.A."/>
            <person name="Kersten P."/>
            <person name="St John F."/>
            <person name="Glasner J."/>
            <person name="Sabat G."/>
            <person name="Splinter BonDurant S."/>
            <person name="Syed K."/>
            <person name="Yadav J."/>
            <person name="Mgbeahuruike A.C."/>
            <person name="Kovalchuk A."/>
            <person name="Asiegbu F.O."/>
            <person name="Lackner G."/>
            <person name="Hoffmeister D."/>
            <person name="Rencoret J."/>
            <person name="Gutierrez A."/>
            <person name="Sun H."/>
            <person name="Lindquist E."/>
            <person name="Barry K."/>
            <person name="Riley R."/>
            <person name="Grigoriev I.V."/>
            <person name="Henrissat B."/>
            <person name="Kues U."/>
            <person name="Berka R.M."/>
            <person name="Martinez A.T."/>
            <person name="Covert S.F."/>
            <person name="Blanchette R.A."/>
            <person name="Cullen D."/>
        </authorList>
    </citation>
    <scope>NUCLEOTIDE SEQUENCE [LARGE SCALE GENOMIC DNA]</scope>
    <source>
        <strain evidence="7 8">11061_1 CR5-6</strain>
    </source>
</reference>
<keyword evidence="8" id="KW-1185">Reference proteome</keyword>
<dbReference type="FunFam" id="1.20.5.2950:FF:000001">
    <property type="entry name" value="V-type proton ATPase subunit G"/>
    <property type="match status" value="1"/>
</dbReference>
<protein>
    <recommendedName>
        <fullName evidence="5">V-type proton ATPase subunit G</fullName>
    </recommendedName>
</protein>
<dbReference type="OrthoDB" id="250802at2759"/>
<evidence type="ECO:0000256" key="6">
    <source>
        <dbReference type="SAM" id="Coils"/>
    </source>
</evidence>
<comment type="function">
    <text evidence="5">Subunit of the V1 complex of vacuolar(H+)-ATPase (V-ATPase), a multisubunit enzyme composed of a peripheral complex (V1) that hydrolyzes ATP and a membrane integral complex (V0) that translocates protons. V-ATPase is responsible for acidifying and maintaining the pH of intracellular compartments and in some cell types, is targeted to the plasma membrane, where it is responsible for acidifying the extracellular environment.</text>
</comment>
<accession>A0A0C3PRU6</accession>
<dbReference type="GO" id="GO:0000221">
    <property type="term" value="C:vacuolar proton-transporting V-type ATPase, V1 domain"/>
    <property type="evidence" value="ECO:0007669"/>
    <property type="project" value="TreeGrafter"/>
</dbReference>
<sequence>MAAQQSQSIQTLLEAEKEAAKVVQQARDYRVKKLKEARTQATKEIDDYRKYKEQEFAAFEASHAGNTQSAQVAIDKETEVKKGEIAQQYAQNKDAVVKKLLDRVTLVTPELHRNLTKVE</sequence>
<keyword evidence="6" id="KW-0175">Coiled coil</keyword>
<feature type="coiled-coil region" evidence="6">
    <location>
        <begin position="12"/>
        <end position="54"/>
    </location>
</feature>
<evidence type="ECO:0000313" key="7">
    <source>
        <dbReference type="EMBL" id="KIP10038.1"/>
    </source>
</evidence>
<dbReference type="Proteomes" id="UP000053257">
    <property type="component" value="Unassembled WGS sequence"/>
</dbReference>
<dbReference type="PANTHER" id="PTHR12713">
    <property type="entry name" value="VACUOLAR ATP SYNTHASE SUBUNIT G"/>
    <property type="match status" value="1"/>
</dbReference>
<evidence type="ECO:0000256" key="3">
    <source>
        <dbReference type="ARBA" id="ARBA00022781"/>
    </source>
</evidence>
<dbReference type="AlphaFoldDB" id="A0A0C3PRU6"/>
<dbReference type="EMBL" id="KN840459">
    <property type="protein sequence ID" value="KIP10038.1"/>
    <property type="molecule type" value="Genomic_DNA"/>
</dbReference>
<dbReference type="STRING" id="745531.A0A0C3PRU6"/>
<dbReference type="Gene3D" id="1.20.5.2950">
    <property type="match status" value="1"/>
</dbReference>
<proteinExistence type="inferred from homology"/>
<evidence type="ECO:0000313" key="8">
    <source>
        <dbReference type="Proteomes" id="UP000053257"/>
    </source>
</evidence>
<name>A0A0C3PRU6_PHLG1</name>
<dbReference type="NCBIfam" id="TIGR01147">
    <property type="entry name" value="V_ATP_synt_G"/>
    <property type="match status" value="1"/>
</dbReference>
<evidence type="ECO:0000256" key="1">
    <source>
        <dbReference type="ARBA" id="ARBA00010066"/>
    </source>
</evidence>
<dbReference type="PANTHER" id="PTHR12713:SF11">
    <property type="entry name" value="V-TYPE PROTON ATPASE SUBUNIT G"/>
    <property type="match status" value="1"/>
</dbReference>
<evidence type="ECO:0000256" key="2">
    <source>
        <dbReference type="ARBA" id="ARBA00022448"/>
    </source>
</evidence>
<dbReference type="Pfam" id="PF03179">
    <property type="entry name" value="V-ATPase_G"/>
    <property type="match status" value="1"/>
</dbReference>
<dbReference type="GO" id="GO:0016887">
    <property type="term" value="F:ATP hydrolysis activity"/>
    <property type="evidence" value="ECO:0007669"/>
    <property type="project" value="TreeGrafter"/>
</dbReference>
<organism evidence="7 8">
    <name type="scientific">Phlebiopsis gigantea (strain 11061_1 CR5-6)</name>
    <name type="common">White-rot fungus</name>
    <name type="synonym">Peniophora gigantea</name>
    <dbReference type="NCBI Taxonomy" id="745531"/>
    <lineage>
        <taxon>Eukaryota</taxon>
        <taxon>Fungi</taxon>
        <taxon>Dikarya</taxon>
        <taxon>Basidiomycota</taxon>
        <taxon>Agaricomycotina</taxon>
        <taxon>Agaricomycetes</taxon>
        <taxon>Polyporales</taxon>
        <taxon>Phanerochaetaceae</taxon>
        <taxon>Phlebiopsis</taxon>
    </lineage>
</organism>
<dbReference type="HOGENOM" id="CLU_125101_2_0_1"/>